<feature type="compositionally biased region" description="Basic and acidic residues" evidence="3">
    <location>
        <begin position="92"/>
        <end position="107"/>
    </location>
</feature>
<evidence type="ECO:0000259" key="4">
    <source>
        <dbReference type="Pfam" id="PF03959"/>
    </source>
</evidence>
<dbReference type="GO" id="GO:0016787">
    <property type="term" value="F:hydrolase activity"/>
    <property type="evidence" value="ECO:0007669"/>
    <property type="project" value="UniProtKB-KW"/>
</dbReference>
<dbReference type="eggNOG" id="KOG2551">
    <property type="taxonomic scope" value="Eukaryota"/>
</dbReference>
<name>W9YIY2_9EURO</name>
<dbReference type="SUPFAM" id="SSF53474">
    <property type="entry name" value="alpha/beta-Hydrolases"/>
    <property type="match status" value="1"/>
</dbReference>
<dbReference type="InterPro" id="IPR050593">
    <property type="entry name" value="LovG"/>
</dbReference>
<dbReference type="AlphaFoldDB" id="W9YIY2"/>
<dbReference type="GO" id="GO:0044550">
    <property type="term" value="P:secondary metabolite biosynthetic process"/>
    <property type="evidence" value="ECO:0007669"/>
    <property type="project" value="TreeGrafter"/>
</dbReference>
<gene>
    <name evidence="5" type="ORF">A1O3_02712</name>
</gene>
<evidence type="ECO:0000256" key="1">
    <source>
        <dbReference type="ARBA" id="ARBA00005863"/>
    </source>
</evidence>
<accession>W9YIY2</accession>
<dbReference type="PANTHER" id="PTHR48070:SF3">
    <property type="entry name" value="ESTERASE DBAE-RELATED"/>
    <property type="match status" value="1"/>
</dbReference>
<dbReference type="HOGENOM" id="CLU_051938_0_0_1"/>
<comment type="caution">
    <text evidence="5">The sequence shown here is derived from an EMBL/GenBank/DDBJ whole genome shotgun (WGS) entry which is preliminary data.</text>
</comment>
<dbReference type="GO" id="GO:0005634">
    <property type="term" value="C:nucleus"/>
    <property type="evidence" value="ECO:0007669"/>
    <property type="project" value="TreeGrafter"/>
</dbReference>
<reference evidence="5 6" key="1">
    <citation type="submission" date="2013-03" db="EMBL/GenBank/DDBJ databases">
        <title>The Genome Sequence of Capronia epimyces CBS 606.96.</title>
        <authorList>
            <consortium name="The Broad Institute Genomics Platform"/>
            <person name="Cuomo C."/>
            <person name="de Hoog S."/>
            <person name="Gorbushina A."/>
            <person name="Walker B."/>
            <person name="Young S.K."/>
            <person name="Zeng Q."/>
            <person name="Gargeya S."/>
            <person name="Fitzgerald M."/>
            <person name="Haas B."/>
            <person name="Abouelleil A."/>
            <person name="Allen A.W."/>
            <person name="Alvarado L."/>
            <person name="Arachchi H.M."/>
            <person name="Berlin A.M."/>
            <person name="Chapman S.B."/>
            <person name="Gainer-Dewar J."/>
            <person name="Goldberg J."/>
            <person name="Griggs A."/>
            <person name="Gujja S."/>
            <person name="Hansen M."/>
            <person name="Howarth C."/>
            <person name="Imamovic A."/>
            <person name="Ireland A."/>
            <person name="Larimer J."/>
            <person name="McCowan C."/>
            <person name="Murphy C."/>
            <person name="Pearson M."/>
            <person name="Poon T.W."/>
            <person name="Priest M."/>
            <person name="Roberts A."/>
            <person name="Saif S."/>
            <person name="Shea T."/>
            <person name="Sisk P."/>
            <person name="Sykes S."/>
            <person name="Wortman J."/>
            <person name="Nusbaum C."/>
            <person name="Birren B."/>
        </authorList>
    </citation>
    <scope>NUCLEOTIDE SEQUENCE [LARGE SCALE GENOMIC DNA]</scope>
    <source>
        <strain evidence="5 6">CBS 606.96</strain>
    </source>
</reference>
<dbReference type="Proteomes" id="UP000019478">
    <property type="component" value="Unassembled WGS sequence"/>
</dbReference>
<keyword evidence="2" id="KW-0378">Hydrolase</keyword>
<dbReference type="GeneID" id="19166842"/>
<dbReference type="PANTHER" id="PTHR48070">
    <property type="entry name" value="ESTERASE OVCA2"/>
    <property type="match status" value="1"/>
</dbReference>
<dbReference type="OrthoDB" id="414698at2759"/>
<evidence type="ECO:0000256" key="2">
    <source>
        <dbReference type="ARBA" id="ARBA00022801"/>
    </source>
</evidence>
<dbReference type="EMBL" id="AMGY01000002">
    <property type="protein sequence ID" value="EXJ89645.1"/>
    <property type="molecule type" value="Genomic_DNA"/>
</dbReference>
<protein>
    <recommendedName>
        <fullName evidence="4">Serine hydrolase domain-containing protein</fullName>
    </recommendedName>
</protein>
<organism evidence="5 6">
    <name type="scientific">Capronia epimyces CBS 606.96</name>
    <dbReference type="NCBI Taxonomy" id="1182542"/>
    <lineage>
        <taxon>Eukaryota</taxon>
        <taxon>Fungi</taxon>
        <taxon>Dikarya</taxon>
        <taxon>Ascomycota</taxon>
        <taxon>Pezizomycotina</taxon>
        <taxon>Eurotiomycetes</taxon>
        <taxon>Chaetothyriomycetidae</taxon>
        <taxon>Chaetothyriales</taxon>
        <taxon>Herpotrichiellaceae</taxon>
        <taxon>Capronia</taxon>
    </lineage>
</organism>
<dbReference type="Pfam" id="PF03959">
    <property type="entry name" value="FSH1"/>
    <property type="match status" value="1"/>
</dbReference>
<evidence type="ECO:0000256" key="3">
    <source>
        <dbReference type="SAM" id="MobiDB-lite"/>
    </source>
</evidence>
<sequence length="316" mass="34559">MVTATAPTTWIGWDNPRADALHDPSLHLPRLLCFHGGGTNSNIFRTQCRAISKALATSFRFCFVEAPYRSHPGPDVARVFKDMGPFKAWLRWKNDEPDPDTDADHQHHSQHPQHLPPCPEADADADAVRRIHDSIQAAMDQDNERGGTGEWVGLLGFSQGAKICASILFTQQHCAEVLGTRNQTHGHGPSPDLPRFRFAVLLAGRAPLVWLDATSDVTMATGVVGAATLSTALNNGISLPPIPLADRLRTPTLHVHGLRDPGLSLHQEFLYRCCDPATTQLLEWDGAHQVPIKSVHVRALVQEILVLAGRADGHES</sequence>
<dbReference type="Gene3D" id="3.40.50.1820">
    <property type="entry name" value="alpha/beta hydrolase"/>
    <property type="match status" value="1"/>
</dbReference>
<dbReference type="InterPro" id="IPR005645">
    <property type="entry name" value="FSH-like_dom"/>
</dbReference>
<proteinExistence type="inferred from homology"/>
<evidence type="ECO:0000313" key="5">
    <source>
        <dbReference type="EMBL" id="EXJ89645.1"/>
    </source>
</evidence>
<feature type="region of interest" description="Disordered" evidence="3">
    <location>
        <begin position="91"/>
        <end position="121"/>
    </location>
</feature>
<dbReference type="GO" id="GO:0005737">
    <property type="term" value="C:cytoplasm"/>
    <property type="evidence" value="ECO:0007669"/>
    <property type="project" value="TreeGrafter"/>
</dbReference>
<dbReference type="InterPro" id="IPR029058">
    <property type="entry name" value="AB_hydrolase_fold"/>
</dbReference>
<comment type="similarity">
    <text evidence="1">Belongs to the LovG family.</text>
</comment>
<dbReference type="RefSeq" id="XP_007731042.1">
    <property type="nucleotide sequence ID" value="XM_007732852.1"/>
</dbReference>
<keyword evidence="6" id="KW-1185">Reference proteome</keyword>
<feature type="domain" description="Serine hydrolase" evidence="4">
    <location>
        <begin position="29"/>
        <end position="298"/>
    </location>
</feature>
<evidence type="ECO:0000313" key="6">
    <source>
        <dbReference type="Proteomes" id="UP000019478"/>
    </source>
</evidence>